<evidence type="ECO:0000313" key="3">
    <source>
        <dbReference type="Proteomes" id="UP001165685"/>
    </source>
</evidence>
<organism evidence="2 3">
    <name type="scientific">Nocardiopsis suaedae</name>
    <dbReference type="NCBI Taxonomy" id="3018444"/>
    <lineage>
        <taxon>Bacteria</taxon>
        <taxon>Bacillati</taxon>
        <taxon>Actinomycetota</taxon>
        <taxon>Actinomycetes</taxon>
        <taxon>Streptosporangiales</taxon>
        <taxon>Nocardiopsidaceae</taxon>
        <taxon>Nocardiopsis</taxon>
    </lineage>
</organism>
<name>A0ABT4TWF0_9ACTN</name>
<feature type="region of interest" description="Disordered" evidence="1">
    <location>
        <begin position="1"/>
        <end position="21"/>
    </location>
</feature>
<keyword evidence="3" id="KW-1185">Reference proteome</keyword>
<comment type="caution">
    <text evidence="2">The sequence shown here is derived from an EMBL/GenBank/DDBJ whole genome shotgun (WGS) entry which is preliminary data.</text>
</comment>
<dbReference type="RefSeq" id="WP_270681061.1">
    <property type="nucleotide sequence ID" value="NZ_JAQFWP010000086.1"/>
</dbReference>
<dbReference type="Proteomes" id="UP001165685">
    <property type="component" value="Unassembled WGS sequence"/>
</dbReference>
<evidence type="ECO:0000256" key="1">
    <source>
        <dbReference type="SAM" id="MobiDB-lite"/>
    </source>
</evidence>
<reference evidence="2" key="1">
    <citation type="submission" date="2023-01" db="EMBL/GenBank/DDBJ databases">
        <title>Draft genome sequence of Nocardiopsis sp. LSu2-4 isolated from halophytes.</title>
        <authorList>
            <person name="Duangmal K."/>
            <person name="Chantavorakit T."/>
        </authorList>
    </citation>
    <scope>NUCLEOTIDE SEQUENCE</scope>
    <source>
        <strain evidence="2">LSu2-4</strain>
    </source>
</reference>
<protein>
    <submittedName>
        <fullName evidence="2">Uncharacterized protein</fullName>
    </submittedName>
</protein>
<gene>
    <name evidence="2" type="ORF">O4U47_28425</name>
</gene>
<dbReference type="EMBL" id="JAQFWP010000086">
    <property type="protein sequence ID" value="MDA2808467.1"/>
    <property type="molecule type" value="Genomic_DNA"/>
</dbReference>
<proteinExistence type="predicted"/>
<sequence>MGLFGRRGDEDDRRRLSEDREHAARLPELMEAVAGAESALVAAHGRGLGVEELNRLGKALDTALTDAVRAAYAQERVLVGERGYSDRIHRRKRLARPEVRVATERAERLLTAREEHRLQGVERVPRRPAGV</sequence>
<evidence type="ECO:0000313" key="2">
    <source>
        <dbReference type="EMBL" id="MDA2808467.1"/>
    </source>
</evidence>
<accession>A0ABT4TWF0</accession>